<dbReference type="PANTHER" id="PTHR36180">
    <property type="entry name" value="DNA-BINDING PROTEIN-RELATED-RELATED"/>
    <property type="match status" value="1"/>
</dbReference>
<dbReference type="PANTHER" id="PTHR36180:SF2">
    <property type="entry name" value="BRO FAMILY PROTEIN"/>
    <property type="match status" value="1"/>
</dbReference>
<evidence type="ECO:0000313" key="2">
    <source>
        <dbReference type="EMBL" id="MBC9786786.1"/>
    </source>
</evidence>
<sequence>MNQLQQVFNYQGNQVRTVIIDGEPWFIAKDVCDVLSHSNNRKAVERLDPDEKGVTKVYTPGGLQELIIINESGLTELIWTSRLPGAREFKHWVKKEVLPSIRKTGKYEIESSTTPKPTPAEFLLLMAEQLVAMEKQIQ</sequence>
<organism evidence="2 3">
    <name type="scientific">Heliobacterium chlorum</name>
    <dbReference type="NCBI Taxonomy" id="2698"/>
    <lineage>
        <taxon>Bacteria</taxon>
        <taxon>Bacillati</taxon>
        <taxon>Bacillota</taxon>
        <taxon>Clostridia</taxon>
        <taxon>Eubacteriales</taxon>
        <taxon>Heliobacteriaceae</taxon>
        <taxon>Heliobacterium</taxon>
    </lineage>
</organism>
<dbReference type="Proteomes" id="UP000617402">
    <property type="component" value="Unassembled WGS sequence"/>
</dbReference>
<dbReference type="InterPro" id="IPR003497">
    <property type="entry name" value="BRO_N_domain"/>
</dbReference>
<keyword evidence="3" id="KW-1185">Reference proteome</keyword>
<evidence type="ECO:0000313" key="3">
    <source>
        <dbReference type="Proteomes" id="UP000617402"/>
    </source>
</evidence>
<evidence type="ECO:0000259" key="1">
    <source>
        <dbReference type="PROSITE" id="PS51750"/>
    </source>
</evidence>
<accession>A0ABR7TAA2</accession>
<name>A0ABR7TAA2_HELCL</name>
<dbReference type="RefSeq" id="WP_279287057.1">
    <property type="nucleotide sequence ID" value="NZ_JACVHF010000149.1"/>
</dbReference>
<dbReference type="PROSITE" id="PS51750">
    <property type="entry name" value="BRO_N"/>
    <property type="match status" value="1"/>
</dbReference>
<dbReference type="Pfam" id="PF02498">
    <property type="entry name" value="Bro-N"/>
    <property type="match status" value="1"/>
</dbReference>
<reference evidence="2 3" key="1">
    <citation type="submission" date="2020-07" db="EMBL/GenBank/DDBJ databases">
        <title>Draft whole-genome sequence of Heliobacterium chlorum DSM 3682, type strain.</title>
        <authorList>
            <person name="Kyndt J.A."/>
            <person name="Meyer T.E."/>
            <person name="Imhoff J.F."/>
        </authorList>
    </citation>
    <scope>NUCLEOTIDE SEQUENCE [LARGE SCALE GENOMIC DNA]</scope>
    <source>
        <strain evidence="2 3">DSM 3682</strain>
    </source>
</reference>
<comment type="caution">
    <text evidence="2">The sequence shown here is derived from an EMBL/GenBank/DDBJ whole genome shotgun (WGS) entry which is preliminary data.</text>
</comment>
<dbReference type="EMBL" id="JACVHF010000149">
    <property type="protein sequence ID" value="MBC9786786.1"/>
    <property type="molecule type" value="Genomic_DNA"/>
</dbReference>
<proteinExistence type="predicted"/>
<gene>
    <name evidence="2" type="ORF">H1S01_20705</name>
</gene>
<feature type="non-terminal residue" evidence="2">
    <location>
        <position position="138"/>
    </location>
</feature>
<dbReference type="SMART" id="SM01040">
    <property type="entry name" value="Bro-N"/>
    <property type="match status" value="1"/>
</dbReference>
<feature type="domain" description="Bro-N" evidence="1">
    <location>
        <begin position="1"/>
        <end position="105"/>
    </location>
</feature>
<protein>
    <submittedName>
        <fullName evidence="2">Phage antirepressor</fullName>
    </submittedName>
</protein>